<evidence type="ECO:0000313" key="2">
    <source>
        <dbReference type="Proteomes" id="UP000017984"/>
    </source>
</evidence>
<dbReference type="AlphaFoldDB" id="V6K5Y0"/>
<evidence type="ECO:0000313" key="1">
    <source>
        <dbReference type="EMBL" id="EST24369.1"/>
    </source>
</evidence>
<reference evidence="1 2" key="1">
    <citation type="journal article" date="2014" name="Genome Announc.">
        <title>Draft Genome Sequence of Streptomyces roseochromogenes subsp. oscitans DS 12.976, Producer of the Aminocoumarin Antibiotic Clorobiocin.</title>
        <authorList>
            <person name="Ruckert C."/>
            <person name="Kalinowski J."/>
            <person name="Heide L."/>
            <person name="Apel A.K."/>
        </authorList>
    </citation>
    <scope>NUCLEOTIDE SEQUENCE [LARGE SCALE GENOMIC DNA]</scope>
    <source>
        <strain evidence="1 2">DS 12.976</strain>
    </source>
</reference>
<dbReference type="HOGENOM" id="CLU_1926438_0_0_11"/>
<protein>
    <submittedName>
        <fullName evidence="1">Uncharacterized protein</fullName>
    </submittedName>
</protein>
<organism evidence="1 2">
    <name type="scientific">Streptomyces roseochromogenus subsp. oscitans DS 12.976</name>
    <dbReference type="NCBI Taxonomy" id="1352936"/>
    <lineage>
        <taxon>Bacteria</taxon>
        <taxon>Bacillati</taxon>
        <taxon>Actinomycetota</taxon>
        <taxon>Actinomycetes</taxon>
        <taxon>Kitasatosporales</taxon>
        <taxon>Streptomycetaceae</taxon>
        <taxon>Streptomyces</taxon>
    </lineage>
</organism>
<dbReference type="PATRIC" id="fig|1352936.5.peg.6377"/>
<accession>V6K5Y0</accession>
<sequence>MADHDSRERFLALGEAVIGAYAYIASLLEDLPIPVIIPDIVQVAEEGGDLADVLLALNRVRAVVEDEPISEYHRRAFEHMLLDWFAAYEIITLVRVAGPAPWRLDVVEFALNRLVTWAEVIENDEQDDDES</sequence>
<dbReference type="OrthoDB" id="4281254at2"/>
<name>V6K5Y0_STRRC</name>
<proteinExistence type="predicted"/>
<keyword evidence="2" id="KW-1185">Reference proteome</keyword>
<dbReference type="STRING" id="1352936.M878_30615"/>
<gene>
    <name evidence="1" type="ORF">M878_30615</name>
</gene>
<dbReference type="RefSeq" id="WP_023550828.1">
    <property type="nucleotide sequence ID" value="NZ_CM002285.1"/>
</dbReference>
<comment type="caution">
    <text evidence="1">The sequence shown here is derived from an EMBL/GenBank/DDBJ whole genome shotgun (WGS) entry which is preliminary data.</text>
</comment>
<dbReference type="Proteomes" id="UP000017984">
    <property type="component" value="Chromosome"/>
</dbReference>
<dbReference type="EMBL" id="AWQX01000267">
    <property type="protein sequence ID" value="EST24369.1"/>
    <property type="molecule type" value="Genomic_DNA"/>
</dbReference>